<evidence type="ECO:0000313" key="1">
    <source>
        <dbReference type="EMBL" id="CAF2969136.1"/>
    </source>
</evidence>
<reference evidence="1" key="1">
    <citation type="submission" date="2021-02" db="EMBL/GenBank/DDBJ databases">
        <authorList>
            <person name="Bekaert M."/>
        </authorList>
    </citation>
    <scope>NUCLEOTIDE SEQUENCE</scope>
    <source>
        <strain evidence="1">IoA-00</strain>
    </source>
</reference>
<protein>
    <submittedName>
        <fullName evidence="1">(salmon louse) hypothetical protein</fullName>
    </submittedName>
</protein>
<dbReference type="EMBL" id="HG994585">
    <property type="protein sequence ID" value="CAF2969136.1"/>
    <property type="molecule type" value="Genomic_DNA"/>
</dbReference>
<proteinExistence type="predicted"/>
<dbReference type="Proteomes" id="UP000675881">
    <property type="component" value="Chromosome 6"/>
</dbReference>
<dbReference type="AlphaFoldDB" id="A0A7R8CYJ8"/>
<name>A0A7R8CYJ8_LEPSM</name>
<keyword evidence="2" id="KW-1185">Reference proteome</keyword>
<gene>
    <name evidence="1" type="ORF">LSAA_12058</name>
</gene>
<sequence length="102" mass="11538">MSKLEMSSYALRQIERQITIALATSARQDEISLKLHQDVQVFKKLEHPVISPGLSHAWGCIIQKSQGVPLDIDYEENIVGDVLEDLEKLEVDVNAMPQILLR</sequence>
<evidence type="ECO:0000313" key="2">
    <source>
        <dbReference type="Proteomes" id="UP000675881"/>
    </source>
</evidence>
<accession>A0A7R8CYJ8</accession>
<organism evidence="1 2">
    <name type="scientific">Lepeophtheirus salmonis</name>
    <name type="common">Salmon louse</name>
    <name type="synonym">Caligus salmonis</name>
    <dbReference type="NCBI Taxonomy" id="72036"/>
    <lineage>
        <taxon>Eukaryota</taxon>
        <taxon>Metazoa</taxon>
        <taxon>Ecdysozoa</taxon>
        <taxon>Arthropoda</taxon>
        <taxon>Crustacea</taxon>
        <taxon>Multicrustacea</taxon>
        <taxon>Hexanauplia</taxon>
        <taxon>Copepoda</taxon>
        <taxon>Siphonostomatoida</taxon>
        <taxon>Caligidae</taxon>
        <taxon>Lepeophtheirus</taxon>
    </lineage>
</organism>